<reference evidence="4" key="1">
    <citation type="journal article" date="2022" name="Int. J. Mol. Sci.">
        <title>Draft Genome of Tanacetum Coccineum: Genomic Comparison of Closely Related Tanacetum-Family Plants.</title>
        <authorList>
            <person name="Yamashiro T."/>
            <person name="Shiraishi A."/>
            <person name="Nakayama K."/>
            <person name="Satake H."/>
        </authorList>
    </citation>
    <scope>NUCLEOTIDE SEQUENCE</scope>
</reference>
<feature type="region of interest" description="Disordered" evidence="2">
    <location>
        <begin position="1"/>
        <end position="22"/>
    </location>
</feature>
<dbReference type="InterPro" id="IPR001878">
    <property type="entry name" value="Znf_CCHC"/>
</dbReference>
<dbReference type="SMART" id="SM00343">
    <property type="entry name" value="ZnF_C2HC"/>
    <property type="match status" value="1"/>
</dbReference>
<evidence type="ECO:0000256" key="2">
    <source>
        <dbReference type="SAM" id="MobiDB-lite"/>
    </source>
</evidence>
<dbReference type="PROSITE" id="PS50158">
    <property type="entry name" value="ZF_CCHC"/>
    <property type="match status" value="1"/>
</dbReference>
<reference evidence="4" key="2">
    <citation type="submission" date="2022-01" db="EMBL/GenBank/DDBJ databases">
        <authorList>
            <person name="Yamashiro T."/>
            <person name="Shiraishi A."/>
            <person name="Satake H."/>
            <person name="Nakayama K."/>
        </authorList>
    </citation>
    <scope>NUCLEOTIDE SEQUENCE</scope>
</reference>
<keyword evidence="1" id="KW-0479">Metal-binding</keyword>
<dbReference type="Proteomes" id="UP001151760">
    <property type="component" value="Unassembled WGS sequence"/>
</dbReference>
<accession>A0ABQ5FF59</accession>
<keyword evidence="5" id="KW-1185">Reference proteome</keyword>
<proteinExistence type="predicted"/>
<comment type="caution">
    <text evidence="4">The sequence shown here is derived from an EMBL/GenBank/DDBJ whole genome shotgun (WGS) entry which is preliminary data.</text>
</comment>
<protein>
    <submittedName>
        <fullName evidence="4">Retrovirus-related pol polyprotein from transposon TNT 1-94</fullName>
    </submittedName>
</protein>
<dbReference type="Gene3D" id="4.10.60.10">
    <property type="entry name" value="Zinc finger, CCHC-type"/>
    <property type="match status" value="1"/>
</dbReference>
<feature type="domain" description="CCHC-type" evidence="3">
    <location>
        <begin position="241"/>
        <end position="254"/>
    </location>
</feature>
<gene>
    <name evidence="4" type="ORF">Tco_1005138</name>
</gene>
<keyword evidence="1" id="KW-0863">Zinc-finger</keyword>
<sequence length="594" mass="68154">MATTSAQHALADAGSETRPPMLERGSYVPWASSFRRYIDKKKEARNFIHRSIDEGPYEMKKIAGTNNQDETTQKEEDLTGDDLKQYEADIEAMNLIVISIPNDIYNSVNACQNTRDMWNRVKRLIQYIYIELSEADMESPAYYVTHPLSVVDYDNDYQGDEICDDQHDSLTIVVMLLARVITQRYYTPINNLLLTSSNTRNQAVVQDNRVSIQSKNVGNGDRFARRTLRTSSSGNASNVQCYNCNAKGHYARECLKPRVRYSKYFMEQMLLSKKDEAGVIPFYEQNDFLLADAAQMEEFEELSVNICMMARIQKADSDSENRPSYDYEFHSEAHTPSTSFMNPLFSKSDHEQNYHVQHEIINSTIGNDQINSGIIFDNPNVKVNDGKVEHDKNAHDAQDNALELSNVRANVCDTEERLEDATKNQIKMNEKLKDLIAIKKKQNFLPIDYGKLNNLYKTFVPQVELSFEQKNFSEASTSTITPTNASKSSSPPPQMPKPSKMLKYFHRLEKEINKLHALLKAKTASKSIFFTNRGDTILSRFCYDEVNPILECLHAVFKVIQKEFPEDVQVMMNVFISMESDFDETLKENKILKD</sequence>
<keyword evidence="1" id="KW-0862">Zinc</keyword>
<dbReference type="Pfam" id="PF00098">
    <property type="entry name" value="zf-CCHC"/>
    <property type="match status" value="1"/>
</dbReference>
<name>A0ABQ5FF59_9ASTR</name>
<organism evidence="4 5">
    <name type="scientific">Tanacetum coccineum</name>
    <dbReference type="NCBI Taxonomy" id="301880"/>
    <lineage>
        <taxon>Eukaryota</taxon>
        <taxon>Viridiplantae</taxon>
        <taxon>Streptophyta</taxon>
        <taxon>Embryophyta</taxon>
        <taxon>Tracheophyta</taxon>
        <taxon>Spermatophyta</taxon>
        <taxon>Magnoliopsida</taxon>
        <taxon>eudicotyledons</taxon>
        <taxon>Gunneridae</taxon>
        <taxon>Pentapetalae</taxon>
        <taxon>asterids</taxon>
        <taxon>campanulids</taxon>
        <taxon>Asterales</taxon>
        <taxon>Asteraceae</taxon>
        <taxon>Asteroideae</taxon>
        <taxon>Anthemideae</taxon>
        <taxon>Anthemidinae</taxon>
        <taxon>Tanacetum</taxon>
    </lineage>
</organism>
<evidence type="ECO:0000256" key="1">
    <source>
        <dbReference type="PROSITE-ProRule" id="PRU00047"/>
    </source>
</evidence>
<dbReference type="EMBL" id="BQNB010017303">
    <property type="protein sequence ID" value="GJT61605.1"/>
    <property type="molecule type" value="Genomic_DNA"/>
</dbReference>
<dbReference type="SUPFAM" id="SSF57756">
    <property type="entry name" value="Retrovirus zinc finger-like domains"/>
    <property type="match status" value="1"/>
</dbReference>
<dbReference type="InterPro" id="IPR036875">
    <property type="entry name" value="Znf_CCHC_sf"/>
</dbReference>
<evidence type="ECO:0000259" key="3">
    <source>
        <dbReference type="PROSITE" id="PS50158"/>
    </source>
</evidence>
<feature type="region of interest" description="Disordered" evidence="2">
    <location>
        <begin position="476"/>
        <end position="498"/>
    </location>
</feature>
<evidence type="ECO:0000313" key="5">
    <source>
        <dbReference type="Proteomes" id="UP001151760"/>
    </source>
</evidence>
<evidence type="ECO:0000313" key="4">
    <source>
        <dbReference type="EMBL" id="GJT61605.1"/>
    </source>
</evidence>
<feature type="compositionally biased region" description="Polar residues" evidence="2">
    <location>
        <begin position="476"/>
        <end position="485"/>
    </location>
</feature>